<dbReference type="Proteomes" id="UP000176952">
    <property type="component" value="Unassembled WGS sequence"/>
</dbReference>
<proteinExistence type="predicted"/>
<sequence length="316" mass="33081">MLCTGFAPQLAFAEEADTSSAAVTPVPTETSIAPTDVPQTDHSDTVTKTEVTEALTTIPEILAASEEVAVTRDVDSAAIVTTGETTVDIPKDPAEGVTLAMEGVSIDIQLPNADEAKDASTVAPGVVAYAASNGSANAVQADDSGAVRMLTIIDNADAPTEYPYTVTVPDGGRVELTFEGGALIVDGEGQAIAVVETPWAKDAAGKELRTWFTTDGQVLMQHIEHTVEGVVYPVTADPRFAFTGYGPTIFLSKNETYYVSIGLAAGIGSYFGGLGAFLSTSLGTAAADWARDHNQCLAVYKPLFLRGVRSFSYRCQ</sequence>
<comment type="caution">
    <text evidence="2">The sequence shown here is derived from an EMBL/GenBank/DDBJ whole genome shotgun (WGS) entry which is preliminary data.</text>
</comment>
<dbReference type="EMBL" id="MHKD01000002">
    <property type="protein sequence ID" value="OGY85332.1"/>
    <property type="molecule type" value="Genomic_DNA"/>
</dbReference>
<organism evidence="2 3">
    <name type="scientific">Candidatus Kerfeldbacteria bacterium RIFCSPHIGHO2_12_FULL_48_17</name>
    <dbReference type="NCBI Taxonomy" id="1798542"/>
    <lineage>
        <taxon>Bacteria</taxon>
        <taxon>Candidatus Kerfeldiibacteriota</taxon>
    </lineage>
</organism>
<accession>A0A1G2B887</accession>
<evidence type="ECO:0000313" key="2">
    <source>
        <dbReference type="EMBL" id="OGY85332.1"/>
    </source>
</evidence>
<dbReference type="STRING" id="1798542.A3F54_02880"/>
<feature type="region of interest" description="Disordered" evidence="1">
    <location>
        <begin position="17"/>
        <end position="45"/>
    </location>
</feature>
<protein>
    <submittedName>
        <fullName evidence="2">Uncharacterized protein</fullName>
    </submittedName>
</protein>
<name>A0A1G2B887_9BACT</name>
<evidence type="ECO:0000256" key="1">
    <source>
        <dbReference type="SAM" id="MobiDB-lite"/>
    </source>
</evidence>
<evidence type="ECO:0000313" key="3">
    <source>
        <dbReference type="Proteomes" id="UP000176952"/>
    </source>
</evidence>
<feature type="compositionally biased region" description="Polar residues" evidence="1">
    <location>
        <begin position="18"/>
        <end position="38"/>
    </location>
</feature>
<gene>
    <name evidence="2" type="ORF">A3F54_02880</name>
</gene>
<dbReference type="AlphaFoldDB" id="A0A1G2B887"/>
<reference evidence="2 3" key="1">
    <citation type="journal article" date="2016" name="Nat. Commun.">
        <title>Thousands of microbial genomes shed light on interconnected biogeochemical processes in an aquifer system.</title>
        <authorList>
            <person name="Anantharaman K."/>
            <person name="Brown C.T."/>
            <person name="Hug L.A."/>
            <person name="Sharon I."/>
            <person name="Castelle C.J."/>
            <person name="Probst A.J."/>
            <person name="Thomas B.C."/>
            <person name="Singh A."/>
            <person name="Wilkins M.J."/>
            <person name="Karaoz U."/>
            <person name="Brodie E.L."/>
            <person name="Williams K.H."/>
            <person name="Hubbard S.S."/>
            <person name="Banfield J.F."/>
        </authorList>
    </citation>
    <scope>NUCLEOTIDE SEQUENCE [LARGE SCALE GENOMIC DNA]</scope>
</reference>